<dbReference type="PANTHER" id="PTHR43310">
    <property type="entry name" value="SULFATE TRANSPORTER YBAR-RELATED"/>
    <property type="match status" value="1"/>
</dbReference>
<name>R0M4M7_NOSB1</name>
<evidence type="ECO:0000256" key="1">
    <source>
        <dbReference type="ARBA" id="ARBA00004141"/>
    </source>
</evidence>
<evidence type="ECO:0000313" key="8">
    <source>
        <dbReference type="Proteomes" id="UP000016927"/>
    </source>
</evidence>
<accession>R0M4M7</accession>
<dbReference type="PANTHER" id="PTHR43310:SF4">
    <property type="entry name" value="AFR304WP"/>
    <property type="match status" value="1"/>
</dbReference>
<feature type="transmembrane region" description="Helical" evidence="5">
    <location>
        <begin position="145"/>
        <end position="163"/>
    </location>
</feature>
<dbReference type="OrthoDB" id="2190497at2759"/>
<evidence type="ECO:0000256" key="3">
    <source>
        <dbReference type="ARBA" id="ARBA00022989"/>
    </source>
</evidence>
<sequence>MTIFTYTTIAAQILFGTFTGIKKGICGGAIIESQPIAEKIMKYCEEKTDNVTDCVTNVYACLVISTLLFALISLLLSYYGAGKFLQYIPKTALYGVMCSIGISLIKCGVGEIYRTEYKNHLHICMLISIVLCLIAFYIDEKYPGYIFFIPCYCILIVGIFYGFKLVMGYDMDQLREYEYIPTSKDAKVSLSSITEFISLSKINLKLILGSLQDIISLTALNLIHITVNIPCFLNEMKIEGDINSEFKAQGLSNLITAFLGYPTYFICSTSIFFNRSGGTKKIFSILGGFALIPIVFIGPKVREYLPCILLSFIPIYIGGCFILSNLLCYIRLVSYLDLSVILISALFGVFSNPVTGLLVGSSLNAFIMAYYYSVKTKKLKSPIITDNRQVIKIDYMSYFMTIDMLKKDLNIRSGDVLIDLNDCKYLDFESNVILKDYVSDFNGNVLISGTPLNMYTKEFSGYFL</sequence>
<feature type="transmembrane region" description="Helical" evidence="5">
    <location>
        <begin position="338"/>
        <end position="371"/>
    </location>
</feature>
<dbReference type="AlphaFoldDB" id="R0M4M7"/>
<feature type="transmembrane region" description="Helical" evidence="5">
    <location>
        <begin position="279"/>
        <end position="297"/>
    </location>
</feature>
<evidence type="ECO:0000256" key="4">
    <source>
        <dbReference type="ARBA" id="ARBA00023136"/>
    </source>
</evidence>
<keyword evidence="8" id="KW-1185">Reference proteome</keyword>
<evidence type="ECO:0000259" key="6">
    <source>
        <dbReference type="Pfam" id="PF00916"/>
    </source>
</evidence>
<dbReference type="HOGENOM" id="CLU_036921_1_0_1"/>
<keyword evidence="4 5" id="KW-0472">Membrane</keyword>
<dbReference type="STRING" id="578461.R0M4M7"/>
<dbReference type="VEuPathDB" id="MicrosporidiaDB:NBO_309g0001"/>
<evidence type="ECO:0000256" key="2">
    <source>
        <dbReference type="ARBA" id="ARBA00022692"/>
    </source>
</evidence>
<feature type="transmembrane region" description="Helical" evidence="5">
    <location>
        <begin position="309"/>
        <end position="332"/>
    </location>
</feature>
<dbReference type="GO" id="GO:0016020">
    <property type="term" value="C:membrane"/>
    <property type="evidence" value="ECO:0007669"/>
    <property type="project" value="UniProtKB-SubCell"/>
</dbReference>
<dbReference type="InterPro" id="IPR052706">
    <property type="entry name" value="Membrane-Transporter-like"/>
</dbReference>
<gene>
    <name evidence="7" type="ORF">NBO_309g0001</name>
</gene>
<comment type="subcellular location">
    <subcellularLocation>
        <location evidence="1">Membrane</location>
        <topology evidence="1">Multi-pass membrane protein</topology>
    </subcellularLocation>
</comment>
<protein>
    <recommendedName>
        <fullName evidence="6">SLC26A/SulP transporter domain-containing protein</fullName>
    </recommendedName>
</protein>
<dbReference type="Pfam" id="PF00916">
    <property type="entry name" value="Sulfate_transp"/>
    <property type="match status" value="1"/>
</dbReference>
<feature type="transmembrane region" description="Helical" evidence="5">
    <location>
        <begin position="119"/>
        <end position="138"/>
    </location>
</feature>
<dbReference type="InterPro" id="IPR011547">
    <property type="entry name" value="SLC26A/SulP_dom"/>
</dbReference>
<feature type="domain" description="SLC26A/SulP transporter" evidence="6">
    <location>
        <begin position="6"/>
        <end position="341"/>
    </location>
</feature>
<evidence type="ECO:0000313" key="7">
    <source>
        <dbReference type="EMBL" id="EOB12929.1"/>
    </source>
</evidence>
<dbReference type="EMBL" id="KB909217">
    <property type="protein sequence ID" value="EOB12929.1"/>
    <property type="molecule type" value="Genomic_DNA"/>
</dbReference>
<dbReference type="OMA" id="YIYSTIW"/>
<evidence type="ECO:0000256" key="5">
    <source>
        <dbReference type="SAM" id="Phobius"/>
    </source>
</evidence>
<organism evidence="7 8">
    <name type="scientific">Nosema bombycis (strain CQ1 / CVCC 102059)</name>
    <name type="common">Microsporidian parasite</name>
    <name type="synonym">Pebrine of silkworm</name>
    <dbReference type="NCBI Taxonomy" id="578461"/>
    <lineage>
        <taxon>Eukaryota</taxon>
        <taxon>Fungi</taxon>
        <taxon>Fungi incertae sedis</taxon>
        <taxon>Microsporidia</taxon>
        <taxon>Nosematidae</taxon>
        <taxon>Nosema</taxon>
    </lineage>
</organism>
<feature type="transmembrane region" description="Helical" evidence="5">
    <location>
        <begin position="254"/>
        <end position="273"/>
    </location>
</feature>
<keyword evidence="3 5" id="KW-1133">Transmembrane helix</keyword>
<dbReference type="Proteomes" id="UP000016927">
    <property type="component" value="Unassembled WGS sequence"/>
</dbReference>
<feature type="transmembrane region" description="Helical" evidence="5">
    <location>
        <begin position="91"/>
        <end position="113"/>
    </location>
</feature>
<feature type="transmembrane region" description="Helical" evidence="5">
    <location>
        <begin position="57"/>
        <end position="79"/>
    </location>
</feature>
<proteinExistence type="predicted"/>
<reference evidence="7 8" key="1">
    <citation type="journal article" date="2013" name="BMC Genomics">
        <title>Comparative genomics of parasitic silkworm microsporidia reveal an association between genome expansion and host adaptation.</title>
        <authorList>
            <person name="Pan G."/>
            <person name="Xu J."/>
            <person name="Li T."/>
            <person name="Xia Q."/>
            <person name="Liu S.L."/>
            <person name="Zhang G."/>
            <person name="Li S."/>
            <person name="Li C."/>
            <person name="Liu H."/>
            <person name="Yang L."/>
            <person name="Liu T."/>
            <person name="Zhang X."/>
            <person name="Wu Z."/>
            <person name="Fan W."/>
            <person name="Dang X."/>
            <person name="Xiang H."/>
            <person name="Tao M."/>
            <person name="Li Y."/>
            <person name="Hu J."/>
            <person name="Li Z."/>
            <person name="Lin L."/>
            <person name="Luo J."/>
            <person name="Geng L."/>
            <person name="Wang L."/>
            <person name="Long M."/>
            <person name="Wan Y."/>
            <person name="He N."/>
            <person name="Zhang Z."/>
            <person name="Lu C."/>
            <person name="Keeling P.J."/>
            <person name="Wang J."/>
            <person name="Xiang Z."/>
            <person name="Zhou Z."/>
        </authorList>
    </citation>
    <scope>NUCLEOTIDE SEQUENCE [LARGE SCALE GENOMIC DNA]</scope>
    <source>
        <strain evidence="8">CQ1 / CVCC 102059</strain>
    </source>
</reference>
<keyword evidence="2 5" id="KW-0812">Transmembrane</keyword>